<comment type="caution">
    <text evidence="1">The sequence shown here is derived from an EMBL/GenBank/DDBJ whole genome shotgun (WGS) entry which is preliminary data.</text>
</comment>
<dbReference type="OrthoDB" id="8001436at2"/>
<protein>
    <submittedName>
        <fullName evidence="1">DUF2735 domain-containing protein</fullName>
    </submittedName>
</protein>
<dbReference type="Proteomes" id="UP000305131">
    <property type="component" value="Unassembled WGS sequence"/>
</dbReference>
<sequence>MMTVMQKRETAKIYPFPMKNGANVGMPSKEAKWAAEIAAMGATQAVIGSSWYHDEAVKADARPERR</sequence>
<organism evidence="1 2">
    <name type="scientific">Xanthobacter autotrophicus</name>
    <dbReference type="NCBI Taxonomy" id="280"/>
    <lineage>
        <taxon>Bacteria</taxon>
        <taxon>Pseudomonadati</taxon>
        <taxon>Pseudomonadota</taxon>
        <taxon>Alphaproteobacteria</taxon>
        <taxon>Hyphomicrobiales</taxon>
        <taxon>Xanthobacteraceae</taxon>
        <taxon>Xanthobacter</taxon>
    </lineage>
</organism>
<dbReference type="EMBL" id="VAUP01000022">
    <property type="protein sequence ID" value="TLX43218.1"/>
    <property type="molecule type" value="Genomic_DNA"/>
</dbReference>
<dbReference type="Pfam" id="PF10931">
    <property type="entry name" value="DUF2735"/>
    <property type="match status" value="1"/>
</dbReference>
<reference evidence="1 2" key="1">
    <citation type="submission" date="2019-05" db="EMBL/GenBank/DDBJ databases">
        <authorList>
            <person name="Zhou X."/>
        </authorList>
    </citation>
    <scope>NUCLEOTIDE SEQUENCE [LARGE SCALE GENOMIC DNA]</scope>
    <source>
        <strain evidence="1 2">DSM 432</strain>
    </source>
</reference>
<dbReference type="InterPro" id="IPR021232">
    <property type="entry name" value="DUF2735"/>
</dbReference>
<gene>
    <name evidence="1" type="ORF">FBQ73_11335</name>
</gene>
<name>A0A6C1KG22_XANAU</name>
<dbReference type="AlphaFoldDB" id="A0A6C1KG22"/>
<evidence type="ECO:0000313" key="2">
    <source>
        <dbReference type="Proteomes" id="UP000305131"/>
    </source>
</evidence>
<accession>A0A6C1KG22</accession>
<evidence type="ECO:0000313" key="1">
    <source>
        <dbReference type="EMBL" id="TLX43218.1"/>
    </source>
</evidence>
<proteinExistence type="predicted"/>